<dbReference type="InterPro" id="IPR006828">
    <property type="entry name" value="ASC_dom"/>
</dbReference>
<keyword evidence="7" id="KW-1185">Reference proteome</keyword>
<dbReference type="Proteomes" id="UP000266188">
    <property type="component" value="Unassembled WGS sequence"/>
</dbReference>
<feature type="region of interest" description="Disordered" evidence="4">
    <location>
        <begin position="1"/>
        <end position="172"/>
    </location>
</feature>
<comment type="subcellular location">
    <subcellularLocation>
        <location evidence="1">Cytoplasm</location>
    </subcellularLocation>
</comment>
<dbReference type="InterPro" id="IPR014756">
    <property type="entry name" value="Ig_E-set"/>
</dbReference>
<dbReference type="SMART" id="SM01010">
    <property type="entry name" value="AMPKBI"/>
    <property type="match status" value="1"/>
</dbReference>
<dbReference type="CDD" id="cd02859">
    <property type="entry name" value="E_set_AMPKbeta_like_N"/>
    <property type="match status" value="1"/>
</dbReference>
<dbReference type="Pfam" id="PF16561">
    <property type="entry name" value="AMPK1_CBM"/>
    <property type="match status" value="1"/>
</dbReference>
<evidence type="ECO:0000256" key="4">
    <source>
        <dbReference type="SAM" id="MobiDB-lite"/>
    </source>
</evidence>
<dbReference type="Pfam" id="PF04739">
    <property type="entry name" value="AMPKBI"/>
    <property type="match status" value="1"/>
</dbReference>
<keyword evidence="3" id="KW-0963">Cytoplasm</keyword>
<evidence type="ECO:0000259" key="5">
    <source>
        <dbReference type="SMART" id="SM01010"/>
    </source>
</evidence>
<comment type="similarity">
    <text evidence="2">Belongs to the 5'-AMP-activated protein kinase beta subunit family.</text>
</comment>
<dbReference type="GO" id="GO:0005634">
    <property type="term" value="C:nucleus"/>
    <property type="evidence" value="ECO:0007669"/>
    <property type="project" value="TreeGrafter"/>
</dbReference>
<comment type="caution">
    <text evidence="6">The sequence shown here is derived from an EMBL/GenBank/DDBJ whole genome shotgun (WGS) entry which is preliminary data.</text>
</comment>
<sequence length="450" mass="48382">MGNNPSKSLSGDAPSTSGPSNINASLNEKRVARRPSLNALSGTAKATAADPSASKETATGYSAAQNPASVQQHIQSRNIADSPTRNLDRSSRRDVRKTDSQFNDIPDPSNPVQVPASRAAARHDPFPPVTPSAPPSSAYYNASTHLQRPPRMPLPIGDATATPGSPIIGPPDGHTDSLPQERLLDEQGDMSNIGNATVDEDEFVDELQPYTVSGVGKAVPTVIQWTGPGHKVYVTGTFVNWEKKFRLHRSENDKGVMATTLNLRPGTHHMKFIVDGEMRASDNLPTAVDFTNHLVNYIEISADDANRTRRVSDKDAKTSVPGVYPPQVIPDLYGPDQMGAAVDEAEKGEPEEIPIGDFRSIIPQFLSDLDKEEEGEAYQKAASLIGDTPAPPSLPLFLGKSILNGTTPMKDDSSVLNYPNHTVLNHLATSSIKNGVLATSVTTRYKRKVS</sequence>
<dbReference type="InterPro" id="IPR013783">
    <property type="entry name" value="Ig-like_fold"/>
</dbReference>
<gene>
    <name evidence="6" type="ORF">PHISCL_05401</name>
</gene>
<evidence type="ECO:0000313" key="6">
    <source>
        <dbReference type="EMBL" id="RJE22263.1"/>
    </source>
</evidence>
<dbReference type="InterPro" id="IPR050827">
    <property type="entry name" value="CRP1_MDG1_kinase"/>
</dbReference>
<dbReference type="FunFam" id="2.60.40.10:FF:000562">
    <property type="entry name" value="Snf1 kinase complex beta-subunit Gal83"/>
    <property type="match status" value="1"/>
</dbReference>
<organism evidence="6 7">
    <name type="scientific">Aspergillus sclerotialis</name>
    <dbReference type="NCBI Taxonomy" id="2070753"/>
    <lineage>
        <taxon>Eukaryota</taxon>
        <taxon>Fungi</taxon>
        <taxon>Dikarya</taxon>
        <taxon>Ascomycota</taxon>
        <taxon>Pezizomycotina</taxon>
        <taxon>Eurotiomycetes</taxon>
        <taxon>Eurotiomycetidae</taxon>
        <taxon>Eurotiales</taxon>
        <taxon>Aspergillaceae</taxon>
        <taxon>Aspergillus</taxon>
        <taxon>Aspergillus subgen. Polypaecilum</taxon>
    </lineage>
</organism>
<name>A0A3A2ZIY1_9EURO</name>
<dbReference type="STRING" id="2070753.A0A3A2ZIY1"/>
<evidence type="ECO:0000256" key="1">
    <source>
        <dbReference type="ARBA" id="ARBA00004496"/>
    </source>
</evidence>
<feature type="compositionally biased region" description="Basic and acidic residues" evidence="4">
    <location>
        <begin position="86"/>
        <end position="99"/>
    </location>
</feature>
<proteinExistence type="inferred from homology"/>
<dbReference type="InterPro" id="IPR032640">
    <property type="entry name" value="AMPK1_CBM"/>
</dbReference>
<dbReference type="SUPFAM" id="SSF81296">
    <property type="entry name" value="E set domains"/>
    <property type="match status" value="1"/>
</dbReference>
<feature type="compositionally biased region" description="Polar residues" evidence="4">
    <location>
        <begin position="1"/>
        <end position="26"/>
    </location>
</feature>
<feature type="region of interest" description="Disordered" evidence="4">
    <location>
        <begin position="309"/>
        <end position="329"/>
    </location>
</feature>
<protein>
    <recommendedName>
        <fullName evidence="5">Association with the SNF1 complex (ASC) domain-containing protein</fullName>
    </recommendedName>
</protein>
<dbReference type="GO" id="GO:0005737">
    <property type="term" value="C:cytoplasm"/>
    <property type="evidence" value="ECO:0007669"/>
    <property type="project" value="UniProtKB-SubCell"/>
</dbReference>
<dbReference type="Gene3D" id="2.60.40.10">
    <property type="entry name" value="Immunoglobulins"/>
    <property type="match status" value="1"/>
</dbReference>
<dbReference type="AlphaFoldDB" id="A0A3A2ZIY1"/>
<dbReference type="GO" id="GO:0019901">
    <property type="term" value="F:protein kinase binding"/>
    <property type="evidence" value="ECO:0007669"/>
    <property type="project" value="TreeGrafter"/>
</dbReference>
<reference evidence="7" key="1">
    <citation type="submission" date="2017-02" db="EMBL/GenBank/DDBJ databases">
        <authorList>
            <person name="Tafer H."/>
            <person name="Lopandic K."/>
        </authorList>
    </citation>
    <scope>NUCLEOTIDE SEQUENCE [LARGE SCALE GENOMIC DNA]</scope>
    <source>
        <strain evidence="7">CBS 366.77</strain>
    </source>
</reference>
<feature type="domain" description="Association with the SNF1 complex (ASC)" evidence="5">
    <location>
        <begin position="351"/>
        <end position="449"/>
    </location>
</feature>
<dbReference type="GO" id="GO:0031588">
    <property type="term" value="C:nucleotide-activated protein kinase complex"/>
    <property type="evidence" value="ECO:0007669"/>
    <property type="project" value="TreeGrafter"/>
</dbReference>
<dbReference type="GO" id="GO:0007165">
    <property type="term" value="P:signal transduction"/>
    <property type="evidence" value="ECO:0007669"/>
    <property type="project" value="UniProtKB-ARBA"/>
</dbReference>
<dbReference type="InterPro" id="IPR037256">
    <property type="entry name" value="ASC_dom_sf"/>
</dbReference>
<dbReference type="EMBL" id="MVGC01000177">
    <property type="protein sequence ID" value="RJE22263.1"/>
    <property type="molecule type" value="Genomic_DNA"/>
</dbReference>
<accession>A0A3A2ZIY1</accession>
<evidence type="ECO:0000313" key="7">
    <source>
        <dbReference type="Proteomes" id="UP000266188"/>
    </source>
</evidence>
<evidence type="ECO:0000256" key="3">
    <source>
        <dbReference type="ARBA" id="ARBA00022490"/>
    </source>
</evidence>
<dbReference type="SUPFAM" id="SSF160219">
    <property type="entry name" value="AMPKBI-like"/>
    <property type="match status" value="1"/>
</dbReference>
<dbReference type="PANTHER" id="PTHR10343">
    <property type="entry name" value="5'-AMP-ACTIVATED PROTEIN KINASE , BETA SUBUNIT"/>
    <property type="match status" value="1"/>
</dbReference>
<dbReference type="Gene3D" id="6.20.250.60">
    <property type="match status" value="1"/>
</dbReference>
<evidence type="ECO:0000256" key="2">
    <source>
        <dbReference type="ARBA" id="ARBA00010926"/>
    </source>
</evidence>
<dbReference type="OrthoDB" id="531008at2759"/>
<dbReference type="PANTHER" id="PTHR10343:SF84">
    <property type="entry name" value="5'-AMP-ACTIVATED PROTEIN KINASE SUBUNIT BETA-1"/>
    <property type="match status" value="1"/>
</dbReference>
<feature type="compositionally biased region" description="Polar residues" evidence="4">
    <location>
        <begin position="54"/>
        <end position="85"/>
    </location>
</feature>